<dbReference type="InterPro" id="IPR042463">
    <property type="entry name" value="HNOB_dom_associated_sf"/>
</dbReference>
<reference evidence="2" key="2">
    <citation type="submission" date="2020-09" db="EMBL/GenBank/DDBJ databases">
        <authorList>
            <person name="Sun Q."/>
            <person name="Zhou Y."/>
        </authorList>
    </citation>
    <scope>NUCLEOTIDE SEQUENCE</scope>
    <source>
        <strain evidence="2">CGMCC 1.6293</strain>
    </source>
</reference>
<evidence type="ECO:0000313" key="3">
    <source>
        <dbReference type="Proteomes" id="UP000649829"/>
    </source>
</evidence>
<evidence type="ECO:0000259" key="1">
    <source>
        <dbReference type="PROSITE" id="PS50887"/>
    </source>
</evidence>
<dbReference type="RefSeq" id="WP_084178280.1">
    <property type="nucleotide sequence ID" value="NZ_BMLF01000001.1"/>
</dbReference>
<dbReference type="SUPFAM" id="SSF55073">
    <property type="entry name" value="Nucleotide cyclase"/>
    <property type="match status" value="1"/>
</dbReference>
<name>A0A917SJZ7_9RHOB</name>
<organism evidence="2 3">
    <name type="scientific">Pseudooceanicola nanhaiensis</name>
    <dbReference type="NCBI Taxonomy" id="375761"/>
    <lineage>
        <taxon>Bacteria</taxon>
        <taxon>Pseudomonadati</taxon>
        <taxon>Pseudomonadota</taxon>
        <taxon>Alphaproteobacteria</taxon>
        <taxon>Rhodobacterales</taxon>
        <taxon>Paracoccaceae</taxon>
        <taxon>Pseudooceanicola</taxon>
    </lineage>
</organism>
<protein>
    <submittedName>
        <fullName evidence="2">GGDEF domain-containing protein</fullName>
    </submittedName>
</protein>
<dbReference type="Gene3D" id="3.30.70.270">
    <property type="match status" value="1"/>
</dbReference>
<sequence>MSAAPPPALDVLCPMHLRLGPRGHILHAGPTLRRLHGAPLDGTRFLEAFEPLRPRALGGMEDLRAHAGARLRFRLRSGPRTVLTGVLAPEADGGALVNLGFGIGVVDAVRDHALTTADFAPTDLAVEMLFLVEAKSTAMEALRQTSLRFNGARVAAEAQALTDPVTGLRNRRALELALGHTIAGGQEFALMHLDLDRFKQVNDSHGHAAGDTVLVTLARRMTEELRDDDTVARVGGDEFVLMFDRLCDPGRLAEIAQRLIARLEEPVPWQGTECRVSASLGITISTDYARPDAAGLVADADHALYAAKRGGRGRFIFHRDLAPPPHGP</sequence>
<proteinExistence type="predicted"/>
<dbReference type="InterPro" id="IPR000160">
    <property type="entry name" value="GGDEF_dom"/>
</dbReference>
<dbReference type="SMART" id="SM00267">
    <property type="entry name" value="GGDEF"/>
    <property type="match status" value="1"/>
</dbReference>
<dbReference type="AlphaFoldDB" id="A0A917SJZ7"/>
<evidence type="ECO:0000313" key="2">
    <source>
        <dbReference type="EMBL" id="GGL85084.1"/>
    </source>
</evidence>
<dbReference type="InterPro" id="IPR029787">
    <property type="entry name" value="Nucleotide_cyclase"/>
</dbReference>
<dbReference type="NCBIfam" id="TIGR00254">
    <property type="entry name" value="GGDEF"/>
    <property type="match status" value="1"/>
</dbReference>
<dbReference type="InterPro" id="IPR043128">
    <property type="entry name" value="Rev_trsase/Diguanyl_cyclase"/>
</dbReference>
<dbReference type="CDD" id="cd01949">
    <property type="entry name" value="GGDEF"/>
    <property type="match status" value="1"/>
</dbReference>
<dbReference type="Proteomes" id="UP000649829">
    <property type="component" value="Unassembled WGS sequence"/>
</dbReference>
<dbReference type="PANTHER" id="PTHR46663:SF4">
    <property type="entry name" value="DIGUANYLATE CYCLASE DGCT-RELATED"/>
    <property type="match status" value="1"/>
</dbReference>
<feature type="domain" description="GGDEF" evidence="1">
    <location>
        <begin position="186"/>
        <end position="320"/>
    </location>
</feature>
<accession>A0A917SJZ7</accession>
<dbReference type="EMBL" id="BMLF01000001">
    <property type="protein sequence ID" value="GGL85084.1"/>
    <property type="molecule type" value="Genomic_DNA"/>
</dbReference>
<dbReference type="Gene3D" id="3.30.450.260">
    <property type="entry name" value="Haem NO binding associated domain"/>
    <property type="match status" value="1"/>
</dbReference>
<keyword evidence="3" id="KW-1185">Reference proteome</keyword>
<dbReference type="InterPro" id="IPR052163">
    <property type="entry name" value="DGC-Regulatory_Protein"/>
</dbReference>
<dbReference type="PANTHER" id="PTHR46663">
    <property type="entry name" value="DIGUANYLATE CYCLASE DGCT-RELATED"/>
    <property type="match status" value="1"/>
</dbReference>
<reference evidence="2" key="1">
    <citation type="journal article" date="2014" name="Int. J. Syst. Evol. Microbiol.">
        <title>Complete genome sequence of Corynebacterium casei LMG S-19264T (=DSM 44701T), isolated from a smear-ripened cheese.</title>
        <authorList>
            <consortium name="US DOE Joint Genome Institute (JGI-PGF)"/>
            <person name="Walter F."/>
            <person name="Albersmeier A."/>
            <person name="Kalinowski J."/>
            <person name="Ruckert C."/>
        </authorList>
    </citation>
    <scope>NUCLEOTIDE SEQUENCE</scope>
    <source>
        <strain evidence="2">CGMCC 1.6293</strain>
    </source>
</reference>
<dbReference type="Pfam" id="PF00990">
    <property type="entry name" value="GGDEF"/>
    <property type="match status" value="1"/>
</dbReference>
<dbReference type="PROSITE" id="PS50887">
    <property type="entry name" value="GGDEF"/>
    <property type="match status" value="1"/>
</dbReference>
<comment type="caution">
    <text evidence="2">The sequence shown here is derived from an EMBL/GenBank/DDBJ whole genome shotgun (WGS) entry which is preliminary data.</text>
</comment>
<gene>
    <name evidence="2" type="ORF">GCM10011534_03730</name>
</gene>